<dbReference type="InterPro" id="IPR028098">
    <property type="entry name" value="Glyco_trans_4-like_N"/>
</dbReference>
<dbReference type="Pfam" id="PF00534">
    <property type="entry name" value="Glycos_transf_1"/>
    <property type="match status" value="1"/>
</dbReference>
<keyword evidence="3" id="KW-0808">Transferase</keyword>
<name>A0A5B8W904_9SPHI</name>
<dbReference type="PANTHER" id="PTHR12526">
    <property type="entry name" value="GLYCOSYLTRANSFERASE"/>
    <property type="match status" value="1"/>
</dbReference>
<dbReference type="Gene3D" id="3.40.50.2000">
    <property type="entry name" value="Glycogen Phosphorylase B"/>
    <property type="match status" value="2"/>
</dbReference>
<accession>A0A5B8W904</accession>
<proteinExistence type="predicted"/>
<dbReference type="OrthoDB" id="1116389at2"/>
<dbReference type="GO" id="GO:0016757">
    <property type="term" value="F:glycosyltransferase activity"/>
    <property type="evidence" value="ECO:0007669"/>
    <property type="project" value="InterPro"/>
</dbReference>
<evidence type="ECO:0000313" key="4">
    <source>
        <dbReference type="Proteomes" id="UP000321362"/>
    </source>
</evidence>
<evidence type="ECO:0000259" key="1">
    <source>
        <dbReference type="Pfam" id="PF00534"/>
    </source>
</evidence>
<dbReference type="KEGG" id="mgk:FSB76_30375"/>
<gene>
    <name evidence="3" type="ORF">FSB76_30375</name>
</gene>
<sequence>MSKPAALVILTPGFPANGNDTTCLPPMQLFVKALKQHNPLLHIIVISFQYPFKASRYYWHGVEVIAVAGKGKGQLFRLITWRRVWQTLTELNAGYKLVGLLSFWMGECAFIGNRFAKKYGLPHYPWLLGQDAKAGNEYVNRIKPNGESVIAISDFLAKEFRINYGIQPAHVIPTGIDVTLFGAGVVDRDIDIMGAGSLIPLKQYDLFVNIIKNLVAEFPQLKTVICGKGPEMEKLRKQINRLGLENNIELKGELPHPEVLAMMQRSKIFLHTSAYEGYSTVLSEALYAGCQVVSLVNGMNVRPAQHHVPGNAEDLPVIIKALLNDKQLKHEPVLIYTTEEIAARVTGLFMD</sequence>
<dbReference type="AlphaFoldDB" id="A0A5B8W904"/>
<dbReference type="Proteomes" id="UP000321362">
    <property type="component" value="Chromosome"/>
</dbReference>
<dbReference type="CDD" id="cd03801">
    <property type="entry name" value="GT4_PimA-like"/>
    <property type="match status" value="1"/>
</dbReference>
<evidence type="ECO:0000313" key="3">
    <source>
        <dbReference type="EMBL" id="QEC80049.1"/>
    </source>
</evidence>
<dbReference type="EMBL" id="CP042437">
    <property type="protein sequence ID" value="QEC80049.1"/>
    <property type="molecule type" value="Genomic_DNA"/>
</dbReference>
<dbReference type="PANTHER" id="PTHR12526:SF627">
    <property type="entry name" value="D-RHAMNOSYLTRANSFERASE WBPZ"/>
    <property type="match status" value="1"/>
</dbReference>
<feature type="domain" description="Glycosyl transferase family 1" evidence="1">
    <location>
        <begin position="191"/>
        <end position="330"/>
    </location>
</feature>
<protein>
    <submittedName>
        <fullName evidence="3">Glycosyltransferase</fullName>
    </submittedName>
</protein>
<dbReference type="SUPFAM" id="SSF53756">
    <property type="entry name" value="UDP-Glycosyltransferase/glycogen phosphorylase"/>
    <property type="match status" value="1"/>
</dbReference>
<dbReference type="Pfam" id="PF13439">
    <property type="entry name" value="Glyco_transf_4"/>
    <property type="match status" value="1"/>
</dbReference>
<keyword evidence="4" id="KW-1185">Reference proteome</keyword>
<dbReference type="RefSeq" id="WP_147060230.1">
    <property type="nucleotide sequence ID" value="NZ_CP042437.1"/>
</dbReference>
<feature type="domain" description="Glycosyltransferase subfamily 4-like N-terminal" evidence="2">
    <location>
        <begin position="44"/>
        <end position="179"/>
    </location>
</feature>
<reference evidence="3 4" key="1">
    <citation type="journal article" date="2013" name="J. Microbiol.">
        <title>Mucilaginibacter ginsenosidivorax sp. nov., with ginsenoside converting activity isolated from sediment.</title>
        <authorList>
            <person name="Kim J.K."/>
            <person name="Choi T.E."/>
            <person name="Liu Q.M."/>
            <person name="Park H.Y."/>
            <person name="Yi T.H."/>
            <person name="Yoon M.H."/>
            <person name="Kim S.C."/>
            <person name="Im W.T."/>
        </authorList>
    </citation>
    <scope>NUCLEOTIDE SEQUENCE [LARGE SCALE GENOMIC DNA]</scope>
    <source>
        <strain evidence="3 4">KHI28</strain>
    </source>
</reference>
<organism evidence="3 4">
    <name type="scientific">Mucilaginibacter ginsenosidivorax</name>
    <dbReference type="NCBI Taxonomy" id="862126"/>
    <lineage>
        <taxon>Bacteria</taxon>
        <taxon>Pseudomonadati</taxon>
        <taxon>Bacteroidota</taxon>
        <taxon>Sphingobacteriia</taxon>
        <taxon>Sphingobacteriales</taxon>
        <taxon>Sphingobacteriaceae</taxon>
        <taxon>Mucilaginibacter</taxon>
    </lineage>
</organism>
<dbReference type="InterPro" id="IPR001296">
    <property type="entry name" value="Glyco_trans_1"/>
</dbReference>
<evidence type="ECO:0000259" key="2">
    <source>
        <dbReference type="Pfam" id="PF13439"/>
    </source>
</evidence>